<dbReference type="Pfam" id="PF06185">
    <property type="entry name" value="YecM"/>
    <property type="match status" value="1"/>
</dbReference>
<dbReference type="PANTHER" id="PTHR37519:SF1">
    <property type="entry name" value="DIHYDROXYBIPHENYL DIOXYGENASE DOMAIN-CONTAINING PROTEIN"/>
    <property type="match status" value="1"/>
</dbReference>
<evidence type="ECO:0000313" key="1">
    <source>
        <dbReference type="EMBL" id="ELR67353.1"/>
    </source>
</evidence>
<evidence type="ECO:0000313" key="2">
    <source>
        <dbReference type="Proteomes" id="UP000011134"/>
    </source>
</evidence>
<accession>L8JGI7</accession>
<dbReference type="PANTHER" id="PTHR37519">
    <property type="match status" value="1"/>
</dbReference>
<dbReference type="SUPFAM" id="SSF54593">
    <property type="entry name" value="Glyoxalase/Bleomycin resistance protein/Dihydroxybiphenyl dioxygenase"/>
    <property type="match status" value="1"/>
</dbReference>
<dbReference type="PATRIC" id="fig|1056511.3.peg.353"/>
<proteinExistence type="predicted"/>
<organism evidence="1 2">
    <name type="scientific">Photobacterium marinum</name>
    <dbReference type="NCBI Taxonomy" id="1056511"/>
    <lineage>
        <taxon>Bacteria</taxon>
        <taxon>Pseudomonadati</taxon>
        <taxon>Pseudomonadota</taxon>
        <taxon>Gammaproteobacteria</taxon>
        <taxon>Vibrionales</taxon>
        <taxon>Vibrionaceae</taxon>
        <taxon>Photobacterium</taxon>
    </lineage>
</organism>
<dbReference type="InterPro" id="IPR029068">
    <property type="entry name" value="Glyas_Bleomycin-R_OHBP_Dase"/>
</dbReference>
<dbReference type="Proteomes" id="UP000011134">
    <property type="component" value="Unassembled WGS sequence"/>
</dbReference>
<dbReference type="Gene3D" id="3.10.180.10">
    <property type="entry name" value="2,3-Dihydroxybiphenyl 1,2-Dioxygenase, domain 1"/>
    <property type="match status" value="1"/>
</dbReference>
<dbReference type="NCBIfam" id="NF008683">
    <property type="entry name" value="PRK11700.1-6"/>
    <property type="match status" value="1"/>
</dbReference>
<dbReference type="InterPro" id="IPR010393">
    <property type="entry name" value="DUF991_YecM-like"/>
</dbReference>
<keyword evidence="2" id="KW-1185">Reference proteome</keyword>
<sequence length="211" mass="23974">MDNYAFAIRRKNNWRKNMQKLTDAGLHPEQMLASLPAFLTRIEALAKEMNVSLESYQADHIALRVNDWTMAEALHQAWLAYGEEWSNNEINGRPIIVIGFHEPLKLGNWTVEALELPYPGAKSYPHEGWEHIEFVIPAEANNTDELKVVLDEVLPELAWDELAEKGIKLKASSPSGEKERLPNPTYAFKKDGVCIKLHPCSLKAVIESEEE</sequence>
<gene>
    <name evidence="1" type="ORF">C942_01281</name>
</gene>
<protein>
    <submittedName>
        <fullName evidence="1">Protein yecM</fullName>
    </submittedName>
</protein>
<dbReference type="AlphaFoldDB" id="L8JGI7"/>
<name>L8JGI7_9GAMM</name>
<comment type="caution">
    <text evidence="1">The sequence shown here is derived from an EMBL/GenBank/DDBJ whole genome shotgun (WGS) entry which is preliminary data.</text>
</comment>
<dbReference type="EMBL" id="AMZO01000002">
    <property type="protein sequence ID" value="ELR67353.1"/>
    <property type="molecule type" value="Genomic_DNA"/>
</dbReference>
<dbReference type="GO" id="GO:0005829">
    <property type="term" value="C:cytosol"/>
    <property type="evidence" value="ECO:0007669"/>
    <property type="project" value="TreeGrafter"/>
</dbReference>
<reference evidence="1 2" key="1">
    <citation type="submission" date="2012-12" db="EMBL/GenBank/DDBJ databases">
        <title>Genome Assembly of Photobacterium sp. AK15.</title>
        <authorList>
            <person name="Khatri I."/>
            <person name="Vaidya B."/>
            <person name="Srinivas T.N.R."/>
            <person name="Subramanian S."/>
            <person name="Pinnaka A."/>
        </authorList>
    </citation>
    <scope>NUCLEOTIDE SEQUENCE [LARGE SCALE GENOMIC DNA]</scope>
    <source>
        <strain evidence="1 2">AK15</strain>
    </source>
</reference>